<name>A0A852ZLF5_9ACTN</name>
<dbReference type="EMBL" id="JACBZH010000001">
    <property type="protein sequence ID" value="NYH92442.1"/>
    <property type="molecule type" value="Genomic_DNA"/>
</dbReference>
<dbReference type="PANTHER" id="PTHR43214:SF43">
    <property type="entry name" value="TWO-COMPONENT RESPONSE REGULATOR"/>
    <property type="match status" value="1"/>
</dbReference>
<dbReference type="AlphaFoldDB" id="A0A852ZLF5"/>
<comment type="caution">
    <text evidence="5">The sequence shown here is derived from an EMBL/GenBank/DDBJ whole genome shotgun (WGS) entry which is preliminary data.</text>
</comment>
<organism evidence="5 6">
    <name type="scientific">Actinopolymorpha rutila</name>
    <dbReference type="NCBI Taxonomy" id="446787"/>
    <lineage>
        <taxon>Bacteria</taxon>
        <taxon>Bacillati</taxon>
        <taxon>Actinomycetota</taxon>
        <taxon>Actinomycetes</taxon>
        <taxon>Propionibacteriales</taxon>
        <taxon>Actinopolymorphaceae</taxon>
        <taxon>Actinopolymorpha</taxon>
    </lineage>
</organism>
<dbReference type="PROSITE" id="PS50043">
    <property type="entry name" value="HTH_LUXR_2"/>
    <property type="match status" value="1"/>
</dbReference>
<dbReference type="CDD" id="cd06170">
    <property type="entry name" value="LuxR_C_like"/>
    <property type="match status" value="1"/>
</dbReference>
<keyword evidence="2" id="KW-0597">Phosphoprotein</keyword>
<evidence type="ECO:0000259" key="3">
    <source>
        <dbReference type="PROSITE" id="PS50043"/>
    </source>
</evidence>
<dbReference type="PROSITE" id="PS00622">
    <property type="entry name" value="HTH_LUXR_1"/>
    <property type="match status" value="1"/>
</dbReference>
<dbReference type="InterPro" id="IPR011006">
    <property type="entry name" value="CheY-like_superfamily"/>
</dbReference>
<keyword evidence="6" id="KW-1185">Reference proteome</keyword>
<dbReference type="InterPro" id="IPR001789">
    <property type="entry name" value="Sig_transdc_resp-reg_receiver"/>
</dbReference>
<keyword evidence="1 5" id="KW-0238">DNA-binding</keyword>
<dbReference type="InterPro" id="IPR000792">
    <property type="entry name" value="Tscrpt_reg_LuxR_C"/>
</dbReference>
<feature type="domain" description="HTH luxR-type" evidence="3">
    <location>
        <begin position="143"/>
        <end position="208"/>
    </location>
</feature>
<protein>
    <submittedName>
        <fullName evidence="5">DNA-binding NarL/FixJ family response regulator</fullName>
    </submittedName>
</protein>
<dbReference type="SUPFAM" id="SSF52172">
    <property type="entry name" value="CheY-like"/>
    <property type="match status" value="1"/>
</dbReference>
<reference evidence="5 6" key="1">
    <citation type="submission" date="2020-07" db="EMBL/GenBank/DDBJ databases">
        <title>Sequencing the genomes of 1000 actinobacteria strains.</title>
        <authorList>
            <person name="Klenk H.-P."/>
        </authorList>
    </citation>
    <scope>NUCLEOTIDE SEQUENCE [LARGE SCALE GENOMIC DNA]</scope>
    <source>
        <strain evidence="5 6">DSM 18448</strain>
    </source>
</reference>
<evidence type="ECO:0000256" key="1">
    <source>
        <dbReference type="ARBA" id="ARBA00023125"/>
    </source>
</evidence>
<dbReference type="GO" id="GO:0006355">
    <property type="term" value="P:regulation of DNA-templated transcription"/>
    <property type="evidence" value="ECO:0007669"/>
    <property type="project" value="InterPro"/>
</dbReference>
<dbReference type="PANTHER" id="PTHR43214">
    <property type="entry name" value="TWO-COMPONENT RESPONSE REGULATOR"/>
    <property type="match status" value="1"/>
</dbReference>
<dbReference type="InterPro" id="IPR016032">
    <property type="entry name" value="Sig_transdc_resp-reg_C-effctor"/>
</dbReference>
<evidence type="ECO:0000256" key="2">
    <source>
        <dbReference type="PROSITE-ProRule" id="PRU00169"/>
    </source>
</evidence>
<dbReference type="Gene3D" id="3.40.50.2300">
    <property type="match status" value="1"/>
</dbReference>
<dbReference type="RefSeq" id="WP_179789869.1">
    <property type="nucleotide sequence ID" value="NZ_BAAARR010000005.1"/>
</dbReference>
<dbReference type="PROSITE" id="PS50110">
    <property type="entry name" value="RESPONSE_REGULATORY"/>
    <property type="match status" value="1"/>
</dbReference>
<feature type="domain" description="Response regulatory" evidence="4">
    <location>
        <begin position="2"/>
        <end position="116"/>
    </location>
</feature>
<gene>
    <name evidence="5" type="ORF">F4554_005080</name>
</gene>
<dbReference type="InterPro" id="IPR039420">
    <property type="entry name" value="WalR-like"/>
</dbReference>
<dbReference type="Pfam" id="PF00196">
    <property type="entry name" value="GerE"/>
    <property type="match status" value="1"/>
</dbReference>
<dbReference type="GO" id="GO:0000160">
    <property type="term" value="P:phosphorelay signal transduction system"/>
    <property type="evidence" value="ECO:0007669"/>
    <property type="project" value="InterPro"/>
</dbReference>
<feature type="modified residue" description="4-aspartylphosphate" evidence="2">
    <location>
        <position position="53"/>
    </location>
</feature>
<dbReference type="SUPFAM" id="SSF46894">
    <property type="entry name" value="C-terminal effector domain of the bipartite response regulators"/>
    <property type="match status" value="1"/>
</dbReference>
<dbReference type="GO" id="GO:0003677">
    <property type="term" value="F:DNA binding"/>
    <property type="evidence" value="ECO:0007669"/>
    <property type="project" value="UniProtKB-KW"/>
</dbReference>
<proteinExistence type="predicted"/>
<dbReference type="Proteomes" id="UP000579605">
    <property type="component" value="Unassembled WGS sequence"/>
</dbReference>
<evidence type="ECO:0000313" key="5">
    <source>
        <dbReference type="EMBL" id="NYH92442.1"/>
    </source>
</evidence>
<sequence>MRILVFSPVRLFGEGISAFLLSLNRFDAVLVEHDATALEATAVEFRADLALFDVTSEKSLPVAQTLKALCPDVMTIAMAVPEVAENVIACADAGFAAYIPRNASAAEMLAIVDRALCGETVCAPRIARSLFDELSRRRATHPPPDPDDCLTLREIETARMLARGLSNKEIARELQLSVATVKNHVHSVLQKLQVRSRAQVATLLVDNPWVLRFPISRPVASRLDA</sequence>
<evidence type="ECO:0000313" key="6">
    <source>
        <dbReference type="Proteomes" id="UP000579605"/>
    </source>
</evidence>
<dbReference type="SMART" id="SM00421">
    <property type="entry name" value="HTH_LUXR"/>
    <property type="match status" value="1"/>
</dbReference>
<dbReference type="PRINTS" id="PR00038">
    <property type="entry name" value="HTHLUXR"/>
</dbReference>
<evidence type="ECO:0000259" key="4">
    <source>
        <dbReference type="PROSITE" id="PS50110"/>
    </source>
</evidence>
<accession>A0A852ZLF5</accession>